<dbReference type="GO" id="GO:0003677">
    <property type="term" value="F:DNA binding"/>
    <property type="evidence" value="ECO:0007669"/>
    <property type="project" value="UniProtKB-UniRule"/>
</dbReference>
<dbReference type="PRINTS" id="PR00455">
    <property type="entry name" value="HTHTETR"/>
</dbReference>
<dbReference type="EMBL" id="AP019377">
    <property type="protein sequence ID" value="BBH94823.1"/>
    <property type="molecule type" value="Genomic_DNA"/>
</dbReference>
<dbReference type="Gene3D" id="1.10.10.60">
    <property type="entry name" value="Homeodomain-like"/>
    <property type="match status" value="1"/>
</dbReference>
<reference evidence="4" key="1">
    <citation type="submission" date="2018-12" db="EMBL/GenBank/DDBJ databases">
        <title>Novel natural products biosynthetic potential of the class Ktedonobacteria.</title>
        <authorList>
            <person name="Zheng Y."/>
            <person name="Saitou A."/>
            <person name="Wang C.M."/>
            <person name="Toyoda A."/>
            <person name="Minakuchi Y."/>
            <person name="Sekiguchi Y."/>
            <person name="Ueda K."/>
            <person name="Takano H."/>
            <person name="Sakai Y."/>
            <person name="Yokota A."/>
            <person name="Yabe S."/>
        </authorList>
    </citation>
    <scope>NUCLEOTIDE SEQUENCE</scope>
    <source>
        <strain evidence="4">A3-2</strain>
    </source>
</reference>
<feature type="DNA-binding region" description="H-T-H motif" evidence="2">
    <location>
        <begin position="46"/>
        <end position="65"/>
    </location>
</feature>
<feature type="domain" description="HTH tetR-type" evidence="3">
    <location>
        <begin position="23"/>
        <end position="83"/>
    </location>
</feature>
<dbReference type="PROSITE" id="PS50977">
    <property type="entry name" value="HTH_TETR_2"/>
    <property type="match status" value="1"/>
</dbReference>
<dbReference type="InterPro" id="IPR041347">
    <property type="entry name" value="MftR_C"/>
</dbReference>
<dbReference type="InterPro" id="IPR009057">
    <property type="entry name" value="Homeodomain-like_sf"/>
</dbReference>
<dbReference type="Pfam" id="PF17754">
    <property type="entry name" value="TetR_C_14"/>
    <property type="match status" value="1"/>
</dbReference>
<evidence type="ECO:0000313" key="4">
    <source>
        <dbReference type="EMBL" id="BBH94823.1"/>
    </source>
</evidence>
<dbReference type="PANTHER" id="PTHR43479:SF11">
    <property type="entry name" value="ACREF_ENVCD OPERON REPRESSOR-RELATED"/>
    <property type="match status" value="1"/>
</dbReference>
<dbReference type="PANTHER" id="PTHR43479">
    <property type="entry name" value="ACREF/ENVCD OPERON REPRESSOR-RELATED"/>
    <property type="match status" value="1"/>
</dbReference>
<proteinExistence type="predicted"/>
<dbReference type="Pfam" id="PF00440">
    <property type="entry name" value="TetR_N"/>
    <property type="match status" value="1"/>
</dbReference>
<evidence type="ECO:0000256" key="2">
    <source>
        <dbReference type="PROSITE-ProRule" id="PRU00335"/>
    </source>
</evidence>
<name>A0A455T2G9_9CHLR</name>
<evidence type="ECO:0000259" key="3">
    <source>
        <dbReference type="PROSITE" id="PS50977"/>
    </source>
</evidence>
<dbReference type="Gene3D" id="1.10.357.10">
    <property type="entry name" value="Tetracycline Repressor, domain 2"/>
    <property type="match status" value="1"/>
</dbReference>
<dbReference type="InterPro" id="IPR001647">
    <property type="entry name" value="HTH_TetR"/>
</dbReference>
<gene>
    <name evidence="4" type="ORF">KTA_30220</name>
</gene>
<protein>
    <submittedName>
        <fullName evidence="4">TetR family transcriptional regulator</fullName>
    </submittedName>
</protein>
<dbReference type="AlphaFoldDB" id="A0A455T2G9"/>
<sequence length="204" mass="23126">MRDATISEQSQATRPGLRERKKRLLQEAIEQAALTLFRQRGYEQTAIQDIAEAVMISPRTFFRYFPSKEEVLLGPTRAVMQAGLAYLRALPVAQAREARAALQGALLHIADLYQQQRRSFLLRYQIARQVPSVAAFYLYALLEAETAFCDLLQERGGETLDRAQLRLLVATHIATLRVTLEQWLDGGAQADLQTLLKSHLKMLE</sequence>
<keyword evidence="1 2" id="KW-0238">DNA-binding</keyword>
<organism evidence="4">
    <name type="scientific">Thermogemmatispora argillosa</name>
    <dbReference type="NCBI Taxonomy" id="2045280"/>
    <lineage>
        <taxon>Bacteria</taxon>
        <taxon>Bacillati</taxon>
        <taxon>Chloroflexota</taxon>
        <taxon>Ktedonobacteria</taxon>
        <taxon>Thermogemmatisporales</taxon>
        <taxon>Thermogemmatisporaceae</taxon>
        <taxon>Thermogemmatispora</taxon>
    </lineage>
</organism>
<evidence type="ECO:0000256" key="1">
    <source>
        <dbReference type="ARBA" id="ARBA00023125"/>
    </source>
</evidence>
<accession>A0A455T2G9</accession>
<dbReference type="SUPFAM" id="SSF46689">
    <property type="entry name" value="Homeodomain-like"/>
    <property type="match status" value="1"/>
</dbReference>
<dbReference type="InterPro" id="IPR050624">
    <property type="entry name" value="HTH-type_Tx_Regulator"/>
</dbReference>